<dbReference type="GO" id="GO:0000731">
    <property type="term" value="P:DNA synthesis involved in DNA repair"/>
    <property type="evidence" value="ECO:0007669"/>
    <property type="project" value="TreeGrafter"/>
</dbReference>
<dbReference type="EMBL" id="DVHU01000119">
    <property type="protein sequence ID" value="HIR94405.1"/>
    <property type="molecule type" value="Genomic_DNA"/>
</dbReference>
<dbReference type="Pfam" id="PF13558">
    <property type="entry name" value="SbcC_Walker_B"/>
    <property type="match status" value="1"/>
</dbReference>
<keyword evidence="1" id="KW-0175">Coiled coil</keyword>
<feature type="coiled-coil region" evidence="1">
    <location>
        <begin position="406"/>
        <end position="440"/>
    </location>
</feature>
<dbReference type="PANTHER" id="PTHR32182">
    <property type="entry name" value="DNA REPLICATION AND REPAIR PROTEIN RECF"/>
    <property type="match status" value="1"/>
</dbReference>
<proteinExistence type="predicted"/>
<dbReference type="PANTHER" id="PTHR32182:SF0">
    <property type="entry name" value="DNA REPLICATION AND REPAIR PROTEIN RECF"/>
    <property type="match status" value="1"/>
</dbReference>
<sequence length="1104" mass="129595">MILLKKLRLINWYGFSQVTAPVGFFTLIAGKNGNGKSVLLDAVKYAAYGDTVFNKSSDSKGSRTLSSYTRGLLDATAGTYMRPPEKVPNAYSHIALEYYDDVEEKSFLMGVVIETNAANNCQSYWYVIDRKKMEEVEHTYVEEGAVMPCSASEFQKKYRLTLRNKEEGLRKFMQMTGLKLDKKQLESYRRKLRGMMSYDPDARIDQFIRESVLEKQDVDFGKLIEAKENIERLNQSFAQVQQEIGQLEEILGEYDTWESERNRLLADDIRIVYKKIKDLNREIQRQAQEEEQARRRKENVRSELEILENRRKEADAQLIQARVSLERMDSARMIAEEERRLNTLKQQKKELAEKCERLEQFQRVVSQVMARIFQEKGGIEGKDVLASLCQPGKSAGEKAAAAARLKLSLEEAYDNLVKEIAGAEGELREVNRRLDGQNQILEECRKHRNLYGQIPEYVGLRDEINREFERQKLPARARFACEYVLGLTDESWRDALEAFLGPRRYTILVEPQYYDIADDVLNRSQHRYAHLFNTKLLMGRKVQVEQDSPVRFLEIKNPVAKKYFDFQLGRIHGVELSRVRDYENAISREGRVSVAMDSYFLRFERIRAYYLGQKTFELNRIRAEQEIARLKEDKGLILARKKKLEEKKSALAQDREFFQEYDYDAHAKYQEAAARIRESREQLEGLKKAQKDNQEFIQLNELIVRLTREQEALQEEHRRRLQESSGLETVIQRCQEKIQARREELNLQEKEFQGYQREHYTVAQRAVEAYERFLENDKKGPGGLLAEETRGRIRRSIEQHKSDLMQKQADYNARHSGNMLPRGTEGREQYAARKNRIWMDDLEEIRQKLEEQTRRYEDIFKNEFVLTILKSCQRAREDLRQINGELAKLDFAAKYQFDVHYVRDGSEYAKIIEYARYLDEREQLGDLSEGQMTFGFLTQVSDQEGERLEREMEEMINRIIQRNSEEVIARFADYRNYMTYEILISNQILDRAKLSRQTGYNSGAEVQIPYLLILSSALLLIYDNRVNSTRLVFIDEPFAKMDPGNVKVMLDFMRRQRLQVIFCSPDKTESIGNECEVILPTLRVRPDNMQLGIVQFHEEKGYAQ</sequence>
<accession>A0A9D1JH09</accession>
<dbReference type="SUPFAM" id="SSF52540">
    <property type="entry name" value="P-loop containing nucleoside triphosphate hydrolases"/>
    <property type="match status" value="1"/>
</dbReference>
<evidence type="ECO:0000313" key="3">
    <source>
        <dbReference type="Proteomes" id="UP000886841"/>
    </source>
</evidence>
<evidence type="ECO:0000256" key="1">
    <source>
        <dbReference type="SAM" id="Coils"/>
    </source>
</evidence>
<protein>
    <recommendedName>
        <fullName evidence="4">Chromosome segregation protein SMC</fullName>
    </recommendedName>
</protein>
<feature type="coiled-coil region" evidence="1">
    <location>
        <begin position="835"/>
        <end position="862"/>
    </location>
</feature>
<dbReference type="Pfam" id="PF13555">
    <property type="entry name" value="AAA_29"/>
    <property type="match status" value="1"/>
</dbReference>
<dbReference type="AlphaFoldDB" id="A0A9D1JH09"/>
<organism evidence="2 3">
    <name type="scientific">Candidatus Egerieimonas intestinavium</name>
    <dbReference type="NCBI Taxonomy" id="2840777"/>
    <lineage>
        <taxon>Bacteria</taxon>
        <taxon>Bacillati</taxon>
        <taxon>Bacillota</taxon>
        <taxon>Clostridia</taxon>
        <taxon>Lachnospirales</taxon>
        <taxon>Lachnospiraceae</taxon>
        <taxon>Lachnospiraceae incertae sedis</taxon>
        <taxon>Candidatus Egerieimonas</taxon>
    </lineage>
</organism>
<dbReference type="InterPro" id="IPR027417">
    <property type="entry name" value="P-loop_NTPase"/>
</dbReference>
<dbReference type="Proteomes" id="UP000886841">
    <property type="component" value="Unassembled WGS sequence"/>
</dbReference>
<evidence type="ECO:0008006" key="4">
    <source>
        <dbReference type="Google" id="ProtNLM"/>
    </source>
</evidence>
<evidence type="ECO:0000313" key="2">
    <source>
        <dbReference type="EMBL" id="HIR94405.1"/>
    </source>
</evidence>
<name>A0A9D1JH09_9FIRM</name>
<feature type="coiled-coil region" evidence="1">
    <location>
        <begin position="613"/>
        <end position="758"/>
    </location>
</feature>
<dbReference type="Gene3D" id="3.40.50.300">
    <property type="entry name" value="P-loop containing nucleotide triphosphate hydrolases"/>
    <property type="match status" value="2"/>
</dbReference>
<gene>
    <name evidence="2" type="ORF">IAB98_13410</name>
</gene>
<feature type="coiled-coil region" evidence="1">
    <location>
        <begin position="223"/>
        <end position="364"/>
    </location>
</feature>
<reference evidence="2" key="1">
    <citation type="submission" date="2020-10" db="EMBL/GenBank/DDBJ databases">
        <authorList>
            <person name="Gilroy R."/>
        </authorList>
    </citation>
    <scope>NUCLEOTIDE SEQUENCE</scope>
    <source>
        <strain evidence="2">ChiSxjej1B13-7041</strain>
    </source>
</reference>
<dbReference type="GO" id="GO:0006302">
    <property type="term" value="P:double-strand break repair"/>
    <property type="evidence" value="ECO:0007669"/>
    <property type="project" value="TreeGrafter"/>
</dbReference>
<reference evidence="2" key="2">
    <citation type="journal article" date="2021" name="PeerJ">
        <title>Extensive microbial diversity within the chicken gut microbiome revealed by metagenomics and culture.</title>
        <authorList>
            <person name="Gilroy R."/>
            <person name="Ravi A."/>
            <person name="Getino M."/>
            <person name="Pursley I."/>
            <person name="Horton D.L."/>
            <person name="Alikhan N.F."/>
            <person name="Baker D."/>
            <person name="Gharbi K."/>
            <person name="Hall N."/>
            <person name="Watson M."/>
            <person name="Adriaenssens E.M."/>
            <person name="Foster-Nyarko E."/>
            <person name="Jarju S."/>
            <person name="Secka A."/>
            <person name="Antonio M."/>
            <person name="Oren A."/>
            <person name="Chaudhuri R.R."/>
            <person name="La Ragione R."/>
            <person name="Hildebrand F."/>
            <person name="Pallen M.J."/>
        </authorList>
    </citation>
    <scope>NUCLEOTIDE SEQUENCE</scope>
    <source>
        <strain evidence="2">ChiSxjej1B13-7041</strain>
    </source>
</reference>
<comment type="caution">
    <text evidence="2">The sequence shown here is derived from an EMBL/GenBank/DDBJ whole genome shotgun (WGS) entry which is preliminary data.</text>
</comment>